<dbReference type="Pfam" id="PF06764">
    <property type="entry name" value="DUF1223"/>
    <property type="match status" value="1"/>
</dbReference>
<dbReference type="InterPro" id="IPR010634">
    <property type="entry name" value="DUF1223"/>
</dbReference>
<evidence type="ECO:0008006" key="3">
    <source>
        <dbReference type="Google" id="ProtNLM"/>
    </source>
</evidence>
<dbReference type="HOGENOM" id="CLU_065609_1_0_7"/>
<gene>
    <name evidence="1" type="ORF">ETSY2_36355</name>
</gene>
<dbReference type="Gene3D" id="2.60.40.10">
    <property type="entry name" value="Immunoglobulins"/>
    <property type="match status" value="1"/>
</dbReference>
<evidence type="ECO:0000313" key="2">
    <source>
        <dbReference type="Proteomes" id="UP000019140"/>
    </source>
</evidence>
<keyword evidence="2" id="KW-1185">Reference proteome</keyword>
<protein>
    <recommendedName>
        <fullName evidence="3">DUF1223 domain-containing protein</fullName>
    </recommendedName>
</protein>
<dbReference type="PANTHER" id="PTHR36057">
    <property type="match status" value="1"/>
</dbReference>
<proteinExistence type="predicted"/>
<reference evidence="1 2" key="1">
    <citation type="journal article" date="2014" name="Nature">
        <title>An environmental bacterial taxon with a large and distinct metabolic repertoire.</title>
        <authorList>
            <person name="Wilson M.C."/>
            <person name="Mori T."/>
            <person name="Ruckert C."/>
            <person name="Uria A.R."/>
            <person name="Helf M.J."/>
            <person name="Takada K."/>
            <person name="Gernert C."/>
            <person name="Steffens U.A."/>
            <person name="Heycke N."/>
            <person name="Schmitt S."/>
            <person name="Rinke C."/>
            <person name="Helfrich E.J."/>
            <person name="Brachmann A.O."/>
            <person name="Gurgui C."/>
            <person name="Wakimoto T."/>
            <person name="Kracht M."/>
            <person name="Crusemann M."/>
            <person name="Hentschel U."/>
            <person name="Abe I."/>
            <person name="Matsunaga S."/>
            <person name="Kalinowski J."/>
            <person name="Takeyama H."/>
            <person name="Piel J."/>
        </authorList>
    </citation>
    <scope>NUCLEOTIDE SEQUENCE [LARGE SCALE GENOMIC DNA]</scope>
    <source>
        <strain evidence="2">TSY2</strain>
    </source>
</reference>
<dbReference type="InterPro" id="IPR036249">
    <property type="entry name" value="Thioredoxin-like_sf"/>
</dbReference>
<dbReference type="SUPFAM" id="SSF52833">
    <property type="entry name" value="Thioredoxin-like"/>
    <property type="match status" value="1"/>
</dbReference>
<organism evidence="1 2">
    <name type="scientific">Candidatus Entotheonella gemina</name>
    <dbReference type="NCBI Taxonomy" id="1429439"/>
    <lineage>
        <taxon>Bacteria</taxon>
        <taxon>Pseudomonadati</taxon>
        <taxon>Nitrospinota/Tectimicrobiota group</taxon>
        <taxon>Candidatus Tectimicrobiota</taxon>
        <taxon>Candidatus Entotheonellia</taxon>
        <taxon>Candidatus Entotheonellales</taxon>
        <taxon>Candidatus Entotheonellaceae</taxon>
        <taxon>Candidatus Entotheonella</taxon>
    </lineage>
</organism>
<comment type="caution">
    <text evidence="1">The sequence shown here is derived from an EMBL/GenBank/DDBJ whole genome shotgun (WGS) entry which is preliminary data.</text>
</comment>
<name>W4LV65_9BACT</name>
<evidence type="ECO:0000313" key="1">
    <source>
        <dbReference type="EMBL" id="ETX01999.1"/>
    </source>
</evidence>
<accession>W4LV65</accession>
<dbReference type="EMBL" id="AZHX01001570">
    <property type="protein sequence ID" value="ETX01999.1"/>
    <property type="molecule type" value="Genomic_DNA"/>
</dbReference>
<dbReference type="AlphaFoldDB" id="W4LV65"/>
<dbReference type="Proteomes" id="UP000019140">
    <property type="component" value="Unassembled WGS sequence"/>
</dbReference>
<dbReference type="InterPro" id="IPR013783">
    <property type="entry name" value="Ig-like_fold"/>
</dbReference>
<dbReference type="PANTHER" id="PTHR36057:SF1">
    <property type="entry name" value="LIPOPROTEIN LIPID ATTACHMENT SITE-LIKE PROTEIN, PUTATIVE (DUF1223)-RELATED"/>
    <property type="match status" value="1"/>
</dbReference>
<dbReference type="PATRIC" id="fig|1429439.4.peg.6140"/>
<sequence>MAFHVDYWDYLGWPDRFAQAKFTKRQRQIARFNRSRTIYTPQLVLQGQDFRRHGRFQKSVEQINQTSARAHIALKVTPTSGTLNIVADANVPESALKKDARVFIAVYENNLQSDVKAGENTGRTLHHQYVVRKWIGPLALNDQGQLRWSQSVALAKDWKTKDVGVAAYVLSTRNGDTLQAVALSLND</sequence>